<protein>
    <submittedName>
        <fullName evidence="2">Uncharacterized protein</fullName>
    </submittedName>
</protein>
<dbReference type="AlphaFoldDB" id="A0A0W0FCX4"/>
<evidence type="ECO:0000313" key="2">
    <source>
        <dbReference type="EMBL" id="KTB34147.1"/>
    </source>
</evidence>
<organism evidence="2 3">
    <name type="scientific">Moniliophthora roreri</name>
    <name type="common">Frosty pod rot fungus</name>
    <name type="synonym">Monilia roreri</name>
    <dbReference type="NCBI Taxonomy" id="221103"/>
    <lineage>
        <taxon>Eukaryota</taxon>
        <taxon>Fungi</taxon>
        <taxon>Dikarya</taxon>
        <taxon>Basidiomycota</taxon>
        <taxon>Agaricomycotina</taxon>
        <taxon>Agaricomycetes</taxon>
        <taxon>Agaricomycetidae</taxon>
        <taxon>Agaricales</taxon>
        <taxon>Marasmiineae</taxon>
        <taxon>Marasmiaceae</taxon>
        <taxon>Moniliophthora</taxon>
    </lineage>
</organism>
<reference evidence="2 3" key="1">
    <citation type="submission" date="2015-12" db="EMBL/GenBank/DDBJ databases">
        <title>Draft genome sequence of Moniliophthora roreri, the causal agent of frosty pod rot of cacao.</title>
        <authorList>
            <person name="Aime M.C."/>
            <person name="Diaz-Valderrama J.R."/>
            <person name="Kijpornyongpan T."/>
            <person name="Phillips-Mora W."/>
        </authorList>
    </citation>
    <scope>NUCLEOTIDE SEQUENCE [LARGE SCALE GENOMIC DNA]</scope>
    <source>
        <strain evidence="2 3">MCA 2952</strain>
    </source>
</reference>
<comment type="caution">
    <text evidence="2">The sequence shown here is derived from an EMBL/GenBank/DDBJ whole genome shotgun (WGS) entry which is preliminary data.</text>
</comment>
<feature type="region of interest" description="Disordered" evidence="1">
    <location>
        <begin position="87"/>
        <end position="108"/>
    </location>
</feature>
<evidence type="ECO:0000313" key="3">
    <source>
        <dbReference type="Proteomes" id="UP000054988"/>
    </source>
</evidence>
<feature type="region of interest" description="Disordered" evidence="1">
    <location>
        <begin position="140"/>
        <end position="187"/>
    </location>
</feature>
<feature type="compositionally biased region" description="Polar residues" evidence="1">
    <location>
        <begin position="145"/>
        <end position="165"/>
    </location>
</feature>
<name>A0A0W0FCX4_MONRR</name>
<proteinExistence type="predicted"/>
<gene>
    <name evidence="2" type="ORF">WG66_13281</name>
</gene>
<dbReference type="Proteomes" id="UP000054988">
    <property type="component" value="Unassembled WGS sequence"/>
</dbReference>
<accession>A0A0W0FCX4</accession>
<dbReference type="EMBL" id="LATX01002119">
    <property type="protein sequence ID" value="KTB34147.1"/>
    <property type="molecule type" value="Genomic_DNA"/>
</dbReference>
<evidence type="ECO:0000256" key="1">
    <source>
        <dbReference type="SAM" id="MobiDB-lite"/>
    </source>
</evidence>
<sequence>MSFDLYNYPEASTSLKAASSASTSSLVLMDPYTSSPRQSPFIETPTQRRSRYRFLEQEKEKDTSRIASWVQSQVENSALMISLAQMAAAGHGRDRSSRRHRRPEPQPRIAECHFTSQYCGSEYELEDTFYSPIPLSQPKARSRYHNPSLTPHFSSSYSTPVVSLKSSRRRRSRWTNPNLATIPELEE</sequence>